<dbReference type="EMBL" id="DF836474">
    <property type="protein sequence ID" value="GAN08000.1"/>
    <property type="molecule type" value="Genomic_DNA"/>
</dbReference>
<dbReference type="Proteomes" id="UP000053815">
    <property type="component" value="Unassembled WGS sequence"/>
</dbReference>
<sequence>MSLNIATNVSFEDENKVDTVDSKANDNDIANAVETTAVIISGHVEQDSTDDVVLVPLTAKFEYIWDLISHAEICFRPSE</sequence>
<accession>A0A0C9LW68</accession>
<reference evidence="1" key="1">
    <citation type="submission" date="2014-09" db="EMBL/GenBank/DDBJ databases">
        <title>Draft genome sequence of an oleaginous Mucoromycotina fungus Mucor ambiguus NBRC6742.</title>
        <authorList>
            <person name="Takeda I."/>
            <person name="Yamane N."/>
            <person name="Morita T."/>
            <person name="Tamano K."/>
            <person name="Machida M."/>
            <person name="Baker S."/>
            <person name="Koike H."/>
        </authorList>
    </citation>
    <scope>NUCLEOTIDE SEQUENCE</scope>
    <source>
        <strain evidence="1">NBRC 6742</strain>
    </source>
</reference>
<proteinExistence type="predicted"/>
<evidence type="ECO:0000313" key="2">
    <source>
        <dbReference type="Proteomes" id="UP000053815"/>
    </source>
</evidence>
<keyword evidence="2" id="KW-1185">Reference proteome</keyword>
<evidence type="ECO:0000313" key="1">
    <source>
        <dbReference type="EMBL" id="GAN08000.1"/>
    </source>
</evidence>
<name>A0A0C9LW68_9FUNG</name>
<gene>
    <name evidence="1" type="ORF">MAM1_0185c07505</name>
</gene>
<dbReference type="AlphaFoldDB" id="A0A0C9LW68"/>
<protein>
    <submittedName>
        <fullName evidence="1">Uncharacterized protein</fullName>
    </submittedName>
</protein>
<organism evidence="1">
    <name type="scientific">Mucor ambiguus</name>
    <dbReference type="NCBI Taxonomy" id="91626"/>
    <lineage>
        <taxon>Eukaryota</taxon>
        <taxon>Fungi</taxon>
        <taxon>Fungi incertae sedis</taxon>
        <taxon>Mucoromycota</taxon>
        <taxon>Mucoromycotina</taxon>
        <taxon>Mucoromycetes</taxon>
        <taxon>Mucorales</taxon>
        <taxon>Mucorineae</taxon>
        <taxon>Mucoraceae</taxon>
        <taxon>Mucor</taxon>
    </lineage>
</organism>